<dbReference type="Pfam" id="PF00561">
    <property type="entry name" value="Abhydrolase_1"/>
    <property type="match status" value="1"/>
</dbReference>
<sequence length="343" mass="38456">MSDHHHIFALGDFELQHGATLTQAVLAYQCYGTLNEARSNAIVYPTWFSGRHWENEWLIGADKALNPHEYFIIVPNMLGNGLSSSPSNTAAPYNGPYFPRISYLDQIRAQHKLITEKFGIRQLKAVVGWSMAAAQCFQWALSYPEMVPKIFAFCGSARTSEHNKVFLDAVRAAITTDVAFANGHYQRQPANGLRAAARVYASWGFSQAFYWKRLYRKLGYSSLEDFIIRFWDGFFLDQRDANNLLCMLDTWWHGDIGDTPGFNGDHQAALAAIQAQAVVMPAERDLYFPVEDEIYEVSFMPNASLQVIPGVWGHFAGSGINPVDTAFIDHALAELLSSDISVV</sequence>
<dbReference type="RefSeq" id="WP_067550982.1">
    <property type="nucleotide sequence ID" value="NZ_CP016895.1"/>
</dbReference>
<protein>
    <recommendedName>
        <fullName evidence="2">AB hydrolase-1 domain-containing protein</fullName>
    </recommendedName>
</protein>
<reference evidence="3 4" key="1">
    <citation type="submission" date="2016-08" db="EMBL/GenBank/DDBJ databases">
        <authorList>
            <person name="Seilhamer J.J."/>
        </authorList>
    </citation>
    <scope>NUCLEOTIDE SEQUENCE [LARGE SCALE GENOMIC DNA]</scope>
    <source>
        <strain evidence="3 4">BRTC-1</strain>
    </source>
</reference>
<evidence type="ECO:0000259" key="2">
    <source>
        <dbReference type="Pfam" id="PF00561"/>
    </source>
</evidence>
<name>A0A1B2LVH6_9GAMM</name>
<dbReference type="InterPro" id="IPR008220">
    <property type="entry name" value="HAT_MetX-like"/>
</dbReference>
<dbReference type="EMBL" id="CP016895">
    <property type="protein sequence ID" value="AOA56915.1"/>
    <property type="molecule type" value="Genomic_DNA"/>
</dbReference>
<dbReference type="PIRSF" id="PIRSF000443">
    <property type="entry name" value="Homoser_Ac_trans"/>
    <property type="match status" value="1"/>
</dbReference>
<dbReference type="InterPro" id="IPR000073">
    <property type="entry name" value="AB_hydrolase_1"/>
</dbReference>
<accession>A0A1B2LVH6</accession>
<gene>
    <name evidence="3" type="ORF">BFG52_00075</name>
</gene>
<dbReference type="GO" id="GO:0016747">
    <property type="term" value="F:acyltransferase activity, transferring groups other than amino-acyl groups"/>
    <property type="evidence" value="ECO:0007669"/>
    <property type="project" value="InterPro"/>
</dbReference>
<dbReference type="NCBIfam" id="NF005757">
    <property type="entry name" value="PRK07581.1"/>
    <property type="match status" value="1"/>
</dbReference>
<feature type="active site" evidence="1">
    <location>
        <position position="285"/>
    </location>
</feature>
<evidence type="ECO:0000313" key="4">
    <source>
        <dbReference type="Proteomes" id="UP000093391"/>
    </source>
</evidence>
<dbReference type="KEGG" id="ala:BFG52_00075"/>
<dbReference type="Gene3D" id="3.40.50.1820">
    <property type="entry name" value="alpha/beta hydrolase"/>
    <property type="match status" value="1"/>
</dbReference>
<dbReference type="SUPFAM" id="SSF53474">
    <property type="entry name" value="alpha/beta-Hydrolases"/>
    <property type="match status" value="1"/>
</dbReference>
<dbReference type="PANTHER" id="PTHR32268:SF15">
    <property type="entry name" value="HOMOSERINE ACETYLTRANSFERASE FAMILY PROTEIN (AFU_ORTHOLOGUE AFUA_1G15350)"/>
    <property type="match status" value="1"/>
</dbReference>
<feature type="active site" evidence="1">
    <location>
        <position position="314"/>
    </location>
</feature>
<feature type="domain" description="AB hydrolase-1" evidence="2">
    <location>
        <begin position="59"/>
        <end position="207"/>
    </location>
</feature>
<feature type="active site" description="Nucleophile" evidence="1">
    <location>
        <position position="130"/>
    </location>
</feature>
<dbReference type="InterPro" id="IPR029058">
    <property type="entry name" value="AB_hydrolase_fold"/>
</dbReference>
<dbReference type="PANTHER" id="PTHR32268">
    <property type="entry name" value="HOMOSERINE O-ACETYLTRANSFERASE"/>
    <property type="match status" value="1"/>
</dbReference>
<evidence type="ECO:0000256" key="1">
    <source>
        <dbReference type="PIRSR" id="PIRSR000443-1"/>
    </source>
</evidence>
<dbReference type="AlphaFoldDB" id="A0A1B2LVH6"/>
<proteinExistence type="predicted"/>
<dbReference type="STRING" id="1789224.BFG52_00075"/>
<dbReference type="OrthoDB" id="9800754at2"/>
<evidence type="ECO:0000313" key="3">
    <source>
        <dbReference type="EMBL" id="AOA56915.1"/>
    </source>
</evidence>
<keyword evidence="4" id="KW-1185">Reference proteome</keyword>
<dbReference type="Proteomes" id="UP000093391">
    <property type="component" value="Chromosome"/>
</dbReference>
<organism evidence="3 4">
    <name type="scientific">Acinetobacter larvae</name>
    <dbReference type="NCBI Taxonomy" id="1789224"/>
    <lineage>
        <taxon>Bacteria</taxon>
        <taxon>Pseudomonadati</taxon>
        <taxon>Pseudomonadota</taxon>
        <taxon>Gammaproteobacteria</taxon>
        <taxon>Moraxellales</taxon>
        <taxon>Moraxellaceae</taxon>
        <taxon>Acinetobacter</taxon>
    </lineage>
</organism>